<dbReference type="SMART" id="SM00850">
    <property type="entry name" value="LytTR"/>
    <property type="match status" value="1"/>
</dbReference>
<keyword evidence="2" id="KW-0472">Membrane</keyword>
<keyword evidence="4" id="KW-0238">DNA-binding</keyword>
<evidence type="ECO:0000256" key="1">
    <source>
        <dbReference type="SAM" id="MobiDB-lite"/>
    </source>
</evidence>
<dbReference type="GO" id="GO:0003677">
    <property type="term" value="F:DNA binding"/>
    <property type="evidence" value="ECO:0007669"/>
    <property type="project" value="UniProtKB-KW"/>
</dbReference>
<dbReference type="RefSeq" id="WP_183364631.1">
    <property type="nucleotide sequence ID" value="NZ_JACIEZ010000001.1"/>
</dbReference>
<evidence type="ECO:0000256" key="2">
    <source>
        <dbReference type="SAM" id="Phobius"/>
    </source>
</evidence>
<comment type="caution">
    <text evidence="4">The sequence shown here is derived from an EMBL/GenBank/DDBJ whole genome shotgun (WGS) entry which is preliminary data.</text>
</comment>
<protein>
    <submittedName>
        <fullName evidence="4">DNA-binding LytR/AlgR family response regulator</fullName>
    </submittedName>
</protein>
<dbReference type="Gene3D" id="2.40.50.1020">
    <property type="entry name" value="LytTr DNA-binding domain"/>
    <property type="match status" value="1"/>
</dbReference>
<dbReference type="EMBL" id="JACIEZ010000001">
    <property type="protein sequence ID" value="MBB4063445.1"/>
    <property type="molecule type" value="Genomic_DNA"/>
</dbReference>
<feature type="transmembrane region" description="Helical" evidence="2">
    <location>
        <begin position="21"/>
        <end position="39"/>
    </location>
</feature>
<evidence type="ECO:0000259" key="3">
    <source>
        <dbReference type="PROSITE" id="PS50930"/>
    </source>
</evidence>
<dbReference type="Proteomes" id="UP000528286">
    <property type="component" value="Unassembled WGS sequence"/>
</dbReference>
<name>A0A7W6NJI7_9HYPH</name>
<keyword evidence="5" id="KW-1185">Reference proteome</keyword>
<reference evidence="4 5" key="1">
    <citation type="submission" date="2020-08" db="EMBL/GenBank/DDBJ databases">
        <title>Genomic Encyclopedia of Type Strains, Phase IV (KMG-IV): sequencing the most valuable type-strain genomes for metagenomic binning, comparative biology and taxonomic classification.</title>
        <authorList>
            <person name="Goeker M."/>
        </authorList>
    </citation>
    <scope>NUCLEOTIDE SEQUENCE [LARGE SCALE GENOMIC DNA]</scope>
    <source>
        <strain evidence="4 5">DSM 29853</strain>
    </source>
</reference>
<evidence type="ECO:0000313" key="5">
    <source>
        <dbReference type="Proteomes" id="UP000528286"/>
    </source>
</evidence>
<accession>A0A7W6NJI7</accession>
<keyword evidence="2" id="KW-0812">Transmembrane</keyword>
<feature type="region of interest" description="Disordered" evidence="1">
    <location>
        <begin position="145"/>
        <end position="173"/>
    </location>
</feature>
<evidence type="ECO:0000313" key="4">
    <source>
        <dbReference type="EMBL" id="MBB4063445.1"/>
    </source>
</evidence>
<feature type="domain" description="HTH LytTR-type" evidence="3">
    <location>
        <begin position="191"/>
        <end position="276"/>
    </location>
</feature>
<dbReference type="AlphaFoldDB" id="A0A7W6NJI7"/>
<feature type="transmembrane region" description="Helical" evidence="2">
    <location>
        <begin position="84"/>
        <end position="100"/>
    </location>
</feature>
<feature type="transmembrane region" description="Helical" evidence="2">
    <location>
        <begin position="120"/>
        <end position="141"/>
    </location>
</feature>
<proteinExistence type="predicted"/>
<organism evidence="4 5">
    <name type="scientific">Gellertiella hungarica</name>
    <dbReference type="NCBI Taxonomy" id="1572859"/>
    <lineage>
        <taxon>Bacteria</taxon>
        <taxon>Pseudomonadati</taxon>
        <taxon>Pseudomonadota</taxon>
        <taxon>Alphaproteobacteria</taxon>
        <taxon>Hyphomicrobiales</taxon>
        <taxon>Rhizobiaceae</taxon>
        <taxon>Gellertiella</taxon>
    </lineage>
</organism>
<gene>
    <name evidence="4" type="ORF">GGR23_000606</name>
</gene>
<feature type="transmembrane region" description="Helical" evidence="2">
    <location>
        <begin position="51"/>
        <end position="72"/>
    </location>
</feature>
<keyword evidence="2" id="KW-1133">Transmembrane helix</keyword>
<dbReference type="PROSITE" id="PS50930">
    <property type="entry name" value="HTH_LYTTR"/>
    <property type="match status" value="1"/>
</dbReference>
<sequence>MNGNGRQPTLREWKALIASPRLWVTFAIVVSLFTLTGPFGTLDRLNAWMRFGYWLAVHAFAWATAIGLSLIAERLLAAYVSSPLTRMMIGSGVAALPIALEVEWLNGLVLPVRPDPGHFLSNLLVTLPLSLLFCLLTYMTLGRDQEEPPQPEPAIGAARPEPSPAPPGAGQPAAVPLLKRLRPENRGRLVRLEAEDHYTRVVTTAGNELVLLRFADALAELGPAPGLKVHRSHWVASDQVTSVLRDGGRLMLIATDGVAVPVSRAQAQALKDQLRDLPQTGAGTSGGR</sequence>
<dbReference type="Pfam" id="PF04397">
    <property type="entry name" value="LytTR"/>
    <property type="match status" value="1"/>
</dbReference>
<dbReference type="InterPro" id="IPR007492">
    <property type="entry name" value="LytTR_DNA-bd_dom"/>
</dbReference>